<evidence type="ECO:0000256" key="8">
    <source>
        <dbReference type="ARBA" id="ARBA00030039"/>
    </source>
</evidence>
<keyword evidence="7" id="KW-0539">Nucleus</keyword>
<evidence type="ECO:0000256" key="3">
    <source>
        <dbReference type="ARBA" id="ARBA00017411"/>
    </source>
</evidence>
<evidence type="ECO:0000256" key="6">
    <source>
        <dbReference type="ARBA" id="ARBA00023125"/>
    </source>
</evidence>
<evidence type="ECO:0000256" key="5">
    <source>
        <dbReference type="ARBA" id="ARBA00022895"/>
    </source>
</evidence>
<protein>
    <recommendedName>
        <fullName evidence="3">CST complex subunit STN1</fullName>
    </recommendedName>
    <alternativeName>
        <fullName evidence="8">Suppressor of cdc thirteen homolog</fullName>
    </alternativeName>
</protein>
<dbReference type="PANTHER" id="PTHR13989:SF33">
    <property type="entry name" value="CST COMPLEX SUBUNIT STN1"/>
    <property type="match status" value="1"/>
</dbReference>
<dbReference type="OrthoDB" id="77828at2759"/>
<evidence type="ECO:0000256" key="1">
    <source>
        <dbReference type="ARBA" id="ARBA00004123"/>
    </source>
</evidence>
<evidence type="ECO:0000313" key="9">
    <source>
        <dbReference type="EMBL" id="TNV79140.1"/>
    </source>
</evidence>
<dbReference type="AlphaFoldDB" id="A0A8J8NRE1"/>
<dbReference type="Gene3D" id="2.40.50.140">
    <property type="entry name" value="Nucleic acid-binding proteins"/>
    <property type="match status" value="1"/>
</dbReference>
<dbReference type="Proteomes" id="UP000785679">
    <property type="component" value="Unassembled WGS sequence"/>
</dbReference>
<dbReference type="GO" id="GO:0000781">
    <property type="term" value="C:chromosome, telomeric region"/>
    <property type="evidence" value="ECO:0007669"/>
    <property type="project" value="UniProtKB-SubCell"/>
</dbReference>
<evidence type="ECO:0000256" key="7">
    <source>
        <dbReference type="ARBA" id="ARBA00023242"/>
    </source>
</evidence>
<dbReference type="PANTHER" id="PTHR13989">
    <property type="entry name" value="REPLICATION PROTEIN A-RELATED"/>
    <property type="match status" value="1"/>
</dbReference>
<proteinExistence type="predicted"/>
<dbReference type="SUPFAM" id="SSF50249">
    <property type="entry name" value="Nucleic acid-binding proteins"/>
    <property type="match status" value="1"/>
</dbReference>
<reference evidence="9" key="1">
    <citation type="submission" date="2019-06" db="EMBL/GenBank/DDBJ databases">
        <authorList>
            <person name="Zheng W."/>
        </authorList>
    </citation>
    <scope>NUCLEOTIDE SEQUENCE</scope>
    <source>
        <strain evidence="9">QDHG01</strain>
    </source>
</reference>
<keyword evidence="5" id="KW-0779">Telomere</keyword>
<evidence type="ECO:0000256" key="4">
    <source>
        <dbReference type="ARBA" id="ARBA00022454"/>
    </source>
</evidence>
<accession>A0A8J8NRE1</accession>
<dbReference type="GO" id="GO:0003677">
    <property type="term" value="F:DNA binding"/>
    <property type="evidence" value="ECO:0007669"/>
    <property type="project" value="UniProtKB-KW"/>
</dbReference>
<keyword evidence="6" id="KW-0238">DNA-binding</keyword>
<keyword evidence="10" id="KW-1185">Reference proteome</keyword>
<gene>
    <name evidence="9" type="ORF">FGO68_gene9177</name>
</gene>
<dbReference type="InterPro" id="IPR040260">
    <property type="entry name" value="RFA2-like"/>
</dbReference>
<evidence type="ECO:0000256" key="2">
    <source>
        <dbReference type="ARBA" id="ARBA00004574"/>
    </source>
</evidence>
<comment type="subcellular location">
    <subcellularLocation>
        <location evidence="2">Chromosome</location>
        <location evidence="2">Telomere</location>
    </subcellularLocation>
    <subcellularLocation>
        <location evidence="1">Nucleus</location>
    </subcellularLocation>
</comment>
<sequence>MFECNSRINIQIMELKSNSKDVDMVEHPMPPPPVPQAASSQLQTQLKHINFDISEIYFPLFILQLRYDVFPLRNRSLQQNNTRYQSYNQQQQQQNHQHAEQLEQQYEMIEDGDDEALLHEYQRQHYEGTCKVFFILRDQFLLTKISITGTIVFQIRKDDRFFFGIDDSTGVMTCVLWLNDINNGNNNQAKRQNDFRSWLTEKNVTIGSVLTVLGQLEYYKDKIQVNVHRLREITKDNSEEMLQAQQTLAAQRCFFDPYKPFQRRLFKPEVVQVVKEEAKPVQVELQHQGDDVYRHSVKRIKKKINDFILNGYQELFGQQHDDEFQTKQLTPADFLTHPKILQKANEELKFCDEQGKSATDLISDCLSELEEKGFLNLVGAQIRAYTVQISDQKKKLRFFISNQLRTTANQGSRSQHGMSFDYLYKAVCQQFDNFYTKEFVFKVIDELFQMGMIYETGKCQYAFLENQV</sequence>
<dbReference type="GO" id="GO:0005634">
    <property type="term" value="C:nucleus"/>
    <property type="evidence" value="ECO:0007669"/>
    <property type="project" value="UniProtKB-SubCell"/>
</dbReference>
<dbReference type="EMBL" id="RRYP01009323">
    <property type="protein sequence ID" value="TNV79140.1"/>
    <property type="molecule type" value="Genomic_DNA"/>
</dbReference>
<organism evidence="9 10">
    <name type="scientific">Halteria grandinella</name>
    <dbReference type="NCBI Taxonomy" id="5974"/>
    <lineage>
        <taxon>Eukaryota</taxon>
        <taxon>Sar</taxon>
        <taxon>Alveolata</taxon>
        <taxon>Ciliophora</taxon>
        <taxon>Intramacronucleata</taxon>
        <taxon>Spirotrichea</taxon>
        <taxon>Stichotrichia</taxon>
        <taxon>Sporadotrichida</taxon>
        <taxon>Halteriidae</taxon>
        <taxon>Halteria</taxon>
    </lineage>
</organism>
<keyword evidence="4" id="KW-0158">Chromosome</keyword>
<dbReference type="InterPro" id="IPR012340">
    <property type="entry name" value="NA-bd_OB-fold"/>
</dbReference>
<evidence type="ECO:0000313" key="10">
    <source>
        <dbReference type="Proteomes" id="UP000785679"/>
    </source>
</evidence>
<comment type="caution">
    <text evidence="9">The sequence shown here is derived from an EMBL/GenBank/DDBJ whole genome shotgun (WGS) entry which is preliminary data.</text>
</comment>
<name>A0A8J8NRE1_HALGN</name>